<keyword evidence="2" id="KW-0963">Cytoplasm</keyword>
<comment type="similarity">
    <text evidence="6">Belongs to the WD repeat WDR6 family.</text>
</comment>
<evidence type="ECO:0000256" key="7">
    <source>
        <dbReference type="ARBA" id="ARBA00040154"/>
    </source>
</evidence>
<dbReference type="AlphaFoldDB" id="A0A1Y1M087"/>
<keyword evidence="5" id="KW-0677">Repeat</keyword>
<dbReference type="GO" id="GO:0005737">
    <property type="term" value="C:cytoplasm"/>
    <property type="evidence" value="ECO:0007669"/>
    <property type="project" value="UniProtKB-SubCell"/>
</dbReference>
<evidence type="ECO:0000313" key="9">
    <source>
        <dbReference type="EMBL" id="JAV78398.1"/>
    </source>
</evidence>
<name>A0A1Y1M087_PHOPY</name>
<dbReference type="EMBL" id="GEZM01044209">
    <property type="protein sequence ID" value="JAV78398.1"/>
    <property type="molecule type" value="Transcribed_RNA"/>
</dbReference>
<dbReference type="GO" id="GO:0030488">
    <property type="term" value="P:tRNA methylation"/>
    <property type="evidence" value="ECO:0007669"/>
    <property type="project" value="TreeGrafter"/>
</dbReference>
<evidence type="ECO:0000256" key="2">
    <source>
        <dbReference type="ARBA" id="ARBA00022490"/>
    </source>
</evidence>
<comment type="subcellular location">
    <subcellularLocation>
        <location evidence="1">Cytoplasm</location>
    </subcellularLocation>
</comment>
<protein>
    <recommendedName>
        <fullName evidence="7">tRNA (34-2'-O)-methyltransferase regulator WDR6</fullName>
    </recommendedName>
</protein>
<evidence type="ECO:0000256" key="3">
    <source>
        <dbReference type="ARBA" id="ARBA00022574"/>
    </source>
</evidence>
<keyword evidence="4" id="KW-0819">tRNA processing</keyword>
<dbReference type="GeneID" id="116163314"/>
<dbReference type="SMART" id="SM00320">
    <property type="entry name" value="WD40"/>
    <property type="match status" value="12"/>
</dbReference>
<dbReference type="OrthoDB" id="5594999at2759"/>
<dbReference type="InterPro" id="IPR001680">
    <property type="entry name" value="WD40_rpt"/>
</dbReference>
<sequence>MNSVKSLLLRTDVTCLKCCNSYIFAGTGDQIHIFQKTKSIKVIKIFEGVQIFGIAFTRSLTKCLVFGENKIAVLECDFLNINFEKESLFSVEDWILSAAWTDNDEHIVTVSMHNVVHLWSKEFELIEKKCCQENCILYSSHLVNNLWTDIIVLAGTVFSQILIWWPYKSGGGNVCPILAKLDGHKGVIFSIDCNQKTGIICSTSDDRSAILWSIPNKNLVAELLQPEPKIILKYSMYGHTARVFRCLALDERILTAGEDSLINVWDLEGNLIKRFEAHTGSPVWALDYDSENGVLATAGGDCGVTLLSLNDNIDKQEVEVVNKHTLKKVGALNNANLVGISERGMILLYLSSSKIWMEVKQHNDLISYALLDVWKKTNSIAFAGYYGTLHIYNQESSKLIHVCSYSTESKSRVFSLHWLSENNVLTCEAEGVVYIWLIQNHSIVLETHLKLPPSKERWTTCACLCGEKRVAVGDRKGNVYIYRFDNADPIQVIRKAHNYLGITNLHFRNDYLTSLGRNSLIKKYKFDQSKQQFIHLSSDKVPFSWTAAICYHKNCILLLAFLGKEFIVWDYQNRRTLLQFDCGGAHRSWDFCKLSGAMQFVFIKNKRVCLVKSDMNLLKTLHIMGSFHCSEINAVFCFKHSTADKYALLSGGEDTTIRLSEIDWGIPPVKFKNKNIFKSHLSSVRAITACLVQSDSNYERYLISSAGGRAQLMLWEIEINRNDNSVNCSERCSHYEALSSDESETRIMDLCSVLTTKGLILLAATSNGTLRVFLADTDEENSYSMSPVGEVCYKAICILKVRHFKIQDLDIVLSACTGGHVTFWNFTDYILSRETSKIIQDDDQYKSIVEDISAVATIQLHSGGINSVDCKVVDCSRCLLLTGGDDNVIIFILLSLSVKNSKLNVEVLSKFCNSDLHCAQITGVFIASNYLITASVDQKVNTCKWILSENDVVCHYDFTYKTSIADIQGMQCFEKPFGVHAVIFGKGLELCEVLLK</sequence>
<evidence type="ECO:0000256" key="8">
    <source>
        <dbReference type="PROSITE-ProRule" id="PRU00221"/>
    </source>
</evidence>
<evidence type="ECO:0000256" key="6">
    <source>
        <dbReference type="ARBA" id="ARBA00038255"/>
    </source>
</evidence>
<feature type="repeat" description="WD" evidence="8">
    <location>
        <begin position="181"/>
        <end position="222"/>
    </location>
</feature>
<dbReference type="InterPro" id="IPR015943">
    <property type="entry name" value="WD40/YVTN_repeat-like_dom_sf"/>
</dbReference>
<evidence type="ECO:0000256" key="1">
    <source>
        <dbReference type="ARBA" id="ARBA00004496"/>
    </source>
</evidence>
<organism evidence="9">
    <name type="scientific">Photinus pyralis</name>
    <name type="common">Common eastern firefly</name>
    <name type="synonym">Lampyris pyralis</name>
    <dbReference type="NCBI Taxonomy" id="7054"/>
    <lineage>
        <taxon>Eukaryota</taxon>
        <taxon>Metazoa</taxon>
        <taxon>Ecdysozoa</taxon>
        <taxon>Arthropoda</taxon>
        <taxon>Hexapoda</taxon>
        <taxon>Insecta</taxon>
        <taxon>Pterygota</taxon>
        <taxon>Neoptera</taxon>
        <taxon>Endopterygota</taxon>
        <taxon>Coleoptera</taxon>
        <taxon>Polyphaga</taxon>
        <taxon>Elateriformia</taxon>
        <taxon>Elateroidea</taxon>
        <taxon>Lampyridae</taxon>
        <taxon>Lampyrinae</taxon>
        <taxon>Photinus</taxon>
    </lineage>
</organism>
<dbReference type="InterPro" id="IPR051973">
    <property type="entry name" value="tRNA_Anticodon_Mtase-Reg"/>
</dbReference>
<keyword evidence="3 8" id="KW-0853">WD repeat</keyword>
<dbReference type="SUPFAM" id="SSF50978">
    <property type="entry name" value="WD40 repeat-like"/>
    <property type="match status" value="3"/>
</dbReference>
<dbReference type="PROSITE" id="PS50082">
    <property type="entry name" value="WD_REPEATS_2"/>
    <property type="match status" value="1"/>
</dbReference>
<dbReference type="PANTHER" id="PTHR14344">
    <property type="entry name" value="WD REPEAT PROTEIN"/>
    <property type="match status" value="1"/>
</dbReference>
<reference evidence="9" key="1">
    <citation type="journal article" date="2016" name="Sci. Rep.">
        <title>Molecular characterization of firefly nuptial gifts: a multi-omics approach sheds light on postcopulatory sexual selection.</title>
        <authorList>
            <person name="Al-Wathiqui N."/>
            <person name="Fallon T.R."/>
            <person name="South A."/>
            <person name="Weng J.K."/>
            <person name="Lewis S.M."/>
        </authorList>
    </citation>
    <scope>NUCLEOTIDE SEQUENCE</scope>
</reference>
<dbReference type="RefSeq" id="XP_031333052.1">
    <property type="nucleotide sequence ID" value="XM_031477192.1"/>
</dbReference>
<dbReference type="PROSITE" id="PS00678">
    <property type="entry name" value="WD_REPEATS_1"/>
    <property type="match status" value="1"/>
</dbReference>
<proteinExistence type="inferred from homology"/>
<evidence type="ECO:0000256" key="4">
    <source>
        <dbReference type="ARBA" id="ARBA00022694"/>
    </source>
</evidence>
<evidence type="ECO:0000256" key="5">
    <source>
        <dbReference type="ARBA" id="ARBA00022737"/>
    </source>
</evidence>
<dbReference type="InterPro" id="IPR019775">
    <property type="entry name" value="WD40_repeat_CS"/>
</dbReference>
<dbReference type="Pfam" id="PF00400">
    <property type="entry name" value="WD40"/>
    <property type="match status" value="2"/>
</dbReference>
<dbReference type="Gene3D" id="2.130.10.10">
    <property type="entry name" value="YVTN repeat-like/Quinoprotein amine dehydrogenase"/>
    <property type="match status" value="3"/>
</dbReference>
<dbReference type="KEGG" id="ppyr:116163314"/>
<dbReference type="PANTHER" id="PTHR14344:SF3">
    <property type="entry name" value="WD REPEAT-CONTAINING PROTEIN 6"/>
    <property type="match status" value="1"/>
</dbReference>
<dbReference type="InterPro" id="IPR036322">
    <property type="entry name" value="WD40_repeat_dom_sf"/>
</dbReference>
<accession>A0A1Y1M087</accession>